<evidence type="ECO:0000256" key="3">
    <source>
        <dbReference type="ARBA" id="ARBA00022729"/>
    </source>
</evidence>
<keyword evidence="3 5" id="KW-0732">Signal</keyword>
<dbReference type="InterPro" id="IPR008983">
    <property type="entry name" value="Tumour_necrosis_fac-like_dom"/>
</dbReference>
<dbReference type="AlphaFoldDB" id="A0A3P9QIF5"/>
<dbReference type="InterPro" id="IPR001073">
    <property type="entry name" value="C1q_dom"/>
</dbReference>
<proteinExistence type="predicted"/>
<dbReference type="SUPFAM" id="SSF49842">
    <property type="entry name" value="TNF-like"/>
    <property type="match status" value="2"/>
</dbReference>
<name>A0A3P9QIF5_POERE</name>
<sequence>MEMTIFFPALLLICSLFTAQLQAADDNEIISHLRQTDAVNLPGNQQTFTQDIHAVLREMSASLAGLKVGMEYLQRDNEAKTKELDLIKQQYQEQVTKVRNLEQRIQAQIGELVSVKTRTNNTENQVEVLKREREVKQVAFSASLMASGSGHIGPFNTQTPLVFRHVVANIGNAYNPNTGFFIAPVRGAYHFEFHLHGGGHASHGTAQLQAAAAANEIISHLRQTDAGNLSDNQQTFTQDINAVLREMSASLAGLKVEMRYLQRDYEAKTRELELQKDELDKLKQQYQAQAGELSSVKALTNITEDQVEALRREGEVKTKELEVQKKELDKLKEQHQAHAGELLRVQTRANGTETKVEALRREGKVKQVAFSASLMSSGNYGETGPFNTHTPLVFRYVATNIGNAYNPNTGISG</sequence>
<feature type="coiled-coil region" evidence="4">
    <location>
        <begin position="251"/>
        <end position="362"/>
    </location>
</feature>
<keyword evidence="8" id="KW-1185">Reference proteome</keyword>
<keyword evidence="2" id="KW-0964">Secreted</keyword>
<dbReference type="GO" id="GO:0005576">
    <property type="term" value="C:extracellular region"/>
    <property type="evidence" value="ECO:0007669"/>
    <property type="project" value="UniProtKB-SubCell"/>
</dbReference>
<dbReference type="Ensembl" id="ENSPRET00000034286.1">
    <property type="protein sequence ID" value="ENSPREP00000033906.1"/>
    <property type="gene ID" value="ENSPREG00000022970.1"/>
</dbReference>
<feature type="chain" id="PRO_5018163151" description="C1q domain-containing protein" evidence="5">
    <location>
        <begin position="24"/>
        <end position="413"/>
    </location>
</feature>
<comment type="subcellular location">
    <subcellularLocation>
        <location evidence="1">Secreted</location>
    </subcellularLocation>
</comment>
<feature type="coiled-coil region" evidence="4">
    <location>
        <begin position="70"/>
        <end position="132"/>
    </location>
</feature>
<reference evidence="8" key="1">
    <citation type="submission" date="2013-11" db="EMBL/GenBank/DDBJ databases">
        <title>The genomic landscape of the Guanapo guppy.</title>
        <authorList>
            <person name="Kuenstner A."/>
            <person name="Dreyer C."/>
        </authorList>
    </citation>
    <scope>NUCLEOTIDE SEQUENCE</scope>
    <source>
        <strain evidence="8">Guanapo</strain>
    </source>
</reference>
<dbReference type="PROSITE" id="PS50871">
    <property type="entry name" value="C1Q"/>
    <property type="match status" value="2"/>
</dbReference>
<dbReference type="PANTHER" id="PTHR22923:SF102">
    <property type="entry name" value="CEREBELLIN 13-RELATED"/>
    <property type="match status" value="1"/>
</dbReference>
<feature type="domain" description="C1q" evidence="6">
    <location>
        <begin position="363"/>
        <end position="413"/>
    </location>
</feature>
<feature type="domain" description="C1q" evidence="6">
    <location>
        <begin position="133"/>
        <end position="208"/>
    </location>
</feature>
<evidence type="ECO:0000256" key="5">
    <source>
        <dbReference type="SAM" id="SignalP"/>
    </source>
</evidence>
<keyword evidence="4" id="KW-0175">Coiled coil</keyword>
<dbReference type="Pfam" id="PF00386">
    <property type="entry name" value="C1q"/>
    <property type="match status" value="1"/>
</dbReference>
<organism evidence="7 8">
    <name type="scientific">Poecilia reticulata</name>
    <name type="common">Guppy</name>
    <name type="synonym">Acanthophacelus reticulatus</name>
    <dbReference type="NCBI Taxonomy" id="8081"/>
    <lineage>
        <taxon>Eukaryota</taxon>
        <taxon>Metazoa</taxon>
        <taxon>Chordata</taxon>
        <taxon>Craniata</taxon>
        <taxon>Vertebrata</taxon>
        <taxon>Euteleostomi</taxon>
        <taxon>Actinopterygii</taxon>
        <taxon>Neopterygii</taxon>
        <taxon>Teleostei</taxon>
        <taxon>Neoteleostei</taxon>
        <taxon>Acanthomorphata</taxon>
        <taxon>Ovalentaria</taxon>
        <taxon>Atherinomorphae</taxon>
        <taxon>Cyprinodontiformes</taxon>
        <taxon>Poeciliidae</taxon>
        <taxon>Poeciliinae</taxon>
        <taxon>Poecilia</taxon>
    </lineage>
</organism>
<accession>A0A3P9QIF5</accession>
<evidence type="ECO:0000256" key="2">
    <source>
        <dbReference type="ARBA" id="ARBA00022525"/>
    </source>
</evidence>
<dbReference type="GeneTree" id="ENSGT01120000272155"/>
<evidence type="ECO:0000259" key="6">
    <source>
        <dbReference type="PROSITE" id="PS50871"/>
    </source>
</evidence>
<dbReference type="SMART" id="SM00110">
    <property type="entry name" value="C1Q"/>
    <property type="match status" value="1"/>
</dbReference>
<evidence type="ECO:0000256" key="4">
    <source>
        <dbReference type="SAM" id="Coils"/>
    </source>
</evidence>
<dbReference type="Gene3D" id="2.60.120.40">
    <property type="match status" value="2"/>
</dbReference>
<dbReference type="Proteomes" id="UP000242638">
    <property type="component" value="Unassembled WGS sequence"/>
</dbReference>
<dbReference type="InterPro" id="IPR050822">
    <property type="entry name" value="Cerebellin_Synaptic_Org"/>
</dbReference>
<reference evidence="7" key="2">
    <citation type="submission" date="2025-08" db="UniProtKB">
        <authorList>
            <consortium name="Ensembl"/>
        </authorList>
    </citation>
    <scope>IDENTIFICATION</scope>
    <source>
        <strain evidence="7">Guanapo</strain>
    </source>
</reference>
<protein>
    <recommendedName>
        <fullName evidence="6">C1q domain-containing protein</fullName>
    </recommendedName>
</protein>
<evidence type="ECO:0000256" key="1">
    <source>
        <dbReference type="ARBA" id="ARBA00004613"/>
    </source>
</evidence>
<evidence type="ECO:0000313" key="7">
    <source>
        <dbReference type="Ensembl" id="ENSPREP00000033906.1"/>
    </source>
</evidence>
<reference evidence="7" key="3">
    <citation type="submission" date="2025-09" db="UniProtKB">
        <authorList>
            <consortium name="Ensembl"/>
        </authorList>
    </citation>
    <scope>IDENTIFICATION</scope>
    <source>
        <strain evidence="7">Guanapo</strain>
    </source>
</reference>
<dbReference type="PANTHER" id="PTHR22923">
    <property type="entry name" value="CEREBELLIN-RELATED"/>
    <property type="match status" value="1"/>
</dbReference>
<evidence type="ECO:0000313" key="8">
    <source>
        <dbReference type="Proteomes" id="UP000242638"/>
    </source>
</evidence>
<feature type="signal peptide" evidence="5">
    <location>
        <begin position="1"/>
        <end position="23"/>
    </location>
</feature>